<evidence type="ECO:0000313" key="5">
    <source>
        <dbReference type="Proteomes" id="UP001549321"/>
    </source>
</evidence>
<accession>A0ABV2R258</accession>
<name>A0ABV2R258_9HYPH</name>
<dbReference type="PRINTS" id="PR00081">
    <property type="entry name" value="GDHRDH"/>
</dbReference>
<reference evidence="4 5" key="1">
    <citation type="submission" date="2024-06" db="EMBL/GenBank/DDBJ databases">
        <title>Sorghum-associated microbial communities from plants grown in Nebraska, USA.</title>
        <authorList>
            <person name="Schachtman D."/>
        </authorList>
    </citation>
    <scope>NUCLEOTIDE SEQUENCE [LARGE SCALE GENOMIC DNA]</scope>
    <source>
        <strain evidence="4 5">3207</strain>
    </source>
</reference>
<dbReference type="InterPro" id="IPR002347">
    <property type="entry name" value="SDR_fam"/>
</dbReference>
<dbReference type="Gene3D" id="3.40.50.720">
    <property type="entry name" value="NAD(P)-binding Rossmann-like Domain"/>
    <property type="match status" value="1"/>
</dbReference>
<sequence>MLKERTSLEGKRILVTGGTTGIGRATVILLVAEGAHVLTFGRDEKPLAEVIRLAEGGRGKVFGTVADVTSKEDLARVFSEVDSKLGGLDVLVANAGIASEPLDEASDDEWRYVIETNLVGYIAASKAAIDRMKKQGAGQIVMIGSISADLKSPGESIYATTKAGNQAFAETLRKELAQKNIRVSCIQPGSVSSDMQESSPEEQREKIQKHEMLEAEEIAEAVQFILTRSERCDVVNLKIEPRLEDYS</sequence>
<dbReference type="Pfam" id="PF00106">
    <property type="entry name" value="adh_short"/>
    <property type="match status" value="1"/>
</dbReference>
<evidence type="ECO:0000256" key="3">
    <source>
        <dbReference type="RuleBase" id="RU000363"/>
    </source>
</evidence>
<dbReference type="PANTHER" id="PTHR43669">
    <property type="entry name" value="5-KETO-D-GLUCONATE 5-REDUCTASE"/>
    <property type="match status" value="1"/>
</dbReference>
<dbReference type="RefSeq" id="WP_354552651.1">
    <property type="nucleotide sequence ID" value="NZ_JBEPSM010000002.1"/>
</dbReference>
<dbReference type="EC" id="1.1.1.-" evidence="4"/>
<dbReference type="SUPFAM" id="SSF51735">
    <property type="entry name" value="NAD(P)-binding Rossmann-fold domains"/>
    <property type="match status" value="1"/>
</dbReference>
<evidence type="ECO:0000256" key="1">
    <source>
        <dbReference type="ARBA" id="ARBA00006484"/>
    </source>
</evidence>
<dbReference type="PRINTS" id="PR00080">
    <property type="entry name" value="SDRFAMILY"/>
</dbReference>
<proteinExistence type="inferred from homology"/>
<dbReference type="GO" id="GO:0016491">
    <property type="term" value="F:oxidoreductase activity"/>
    <property type="evidence" value="ECO:0007669"/>
    <property type="project" value="UniProtKB-KW"/>
</dbReference>
<comment type="caution">
    <text evidence="4">The sequence shown here is derived from an EMBL/GenBank/DDBJ whole genome shotgun (WGS) entry which is preliminary data.</text>
</comment>
<protein>
    <submittedName>
        <fullName evidence="4">3-hydroxy acid dehydrogenase/malonic semialdehyde reductase</fullName>
        <ecNumber evidence="4">1.1.1.-</ecNumber>
        <ecNumber evidence="4">1.1.1.381</ecNumber>
    </submittedName>
</protein>
<evidence type="ECO:0000256" key="2">
    <source>
        <dbReference type="ARBA" id="ARBA00023002"/>
    </source>
</evidence>
<evidence type="ECO:0000313" key="4">
    <source>
        <dbReference type="EMBL" id="MET4635358.1"/>
    </source>
</evidence>
<dbReference type="EMBL" id="JBEPSM010000002">
    <property type="protein sequence ID" value="MET4635358.1"/>
    <property type="molecule type" value="Genomic_DNA"/>
</dbReference>
<gene>
    <name evidence="4" type="ORF">ABIE08_003304</name>
</gene>
<dbReference type="PANTHER" id="PTHR43669:SF3">
    <property type="entry name" value="ALCOHOL DEHYDROGENASE, PUTATIVE (AFU_ORTHOLOGUE AFUA_3G03445)-RELATED"/>
    <property type="match status" value="1"/>
</dbReference>
<keyword evidence="5" id="KW-1185">Reference proteome</keyword>
<dbReference type="EC" id="1.1.1.381" evidence="4"/>
<dbReference type="CDD" id="cd05233">
    <property type="entry name" value="SDR_c"/>
    <property type="match status" value="1"/>
</dbReference>
<keyword evidence="2 4" id="KW-0560">Oxidoreductase</keyword>
<dbReference type="Proteomes" id="UP001549321">
    <property type="component" value="Unassembled WGS sequence"/>
</dbReference>
<comment type="similarity">
    <text evidence="1 3">Belongs to the short-chain dehydrogenases/reductases (SDR) family.</text>
</comment>
<dbReference type="InterPro" id="IPR036291">
    <property type="entry name" value="NAD(P)-bd_dom_sf"/>
</dbReference>
<organism evidence="4 5">
    <name type="scientific">Kaistia defluvii</name>
    <dbReference type="NCBI Taxonomy" id="410841"/>
    <lineage>
        <taxon>Bacteria</taxon>
        <taxon>Pseudomonadati</taxon>
        <taxon>Pseudomonadota</taxon>
        <taxon>Alphaproteobacteria</taxon>
        <taxon>Hyphomicrobiales</taxon>
        <taxon>Kaistiaceae</taxon>
        <taxon>Kaistia</taxon>
    </lineage>
</organism>